<accession>A0A9N8W6D3</accession>
<name>A0A9N8W6D3_9GLOM</name>
<gene>
    <name evidence="2" type="ORF">AGERDE_LOCUS2811</name>
</gene>
<reference evidence="2" key="1">
    <citation type="submission" date="2021-06" db="EMBL/GenBank/DDBJ databases">
        <authorList>
            <person name="Kallberg Y."/>
            <person name="Tangrot J."/>
            <person name="Rosling A."/>
        </authorList>
    </citation>
    <scope>NUCLEOTIDE SEQUENCE</scope>
    <source>
        <strain evidence="2">MT106</strain>
    </source>
</reference>
<dbReference type="EMBL" id="CAJVPL010000247">
    <property type="protein sequence ID" value="CAG8472549.1"/>
    <property type="molecule type" value="Genomic_DNA"/>
</dbReference>
<feature type="region of interest" description="Disordered" evidence="1">
    <location>
        <begin position="39"/>
        <end position="95"/>
    </location>
</feature>
<comment type="caution">
    <text evidence="2">The sequence shown here is derived from an EMBL/GenBank/DDBJ whole genome shotgun (WGS) entry which is preliminary data.</text>
</comment>
<sequence length="138" mass="15815">MARNSKGGEINCGECKKFFAEDKLIADLKNNRYLCEGCYEPRDDETKPPKDDIVEIDDQPEDIDDIDDDDIEDGDDKECESPRALRGEARITRERPPKETNKKILICLNVARDWLNIGLKATDADFAYWLELNGYSPE</sequence>
<proteinExistence type="predicted"/>
<feature type="compositionally biased region" description="Basic and acidic residues" evidence="1">
    <location>
        <begin position="79"/>
        <end position="95"/>
    </location>
</feature>
<dbReference type="AlphaFoldDB" id="A0A9N8W6D3"/>
<dbReference type="Proteomes" id="UP000789831">
    <property type="component" value="Unassembled WGS sequence"/>
</dbReference>
<feature type="compositionally biased region" description="Acidic residues" evidence="1">
    <location>
        <begin position="54"/>
        <end position="78"/>
    </location>
</feature>
<evidence type="ECO:0000256" key="1">
    <source>
        <dbReference type="SAM" id="MobiDB-lite"/>
    </source>
</evidence>
<feature type="compositionally biased region" description="Basic and acidic residues" evidence="1">
    <location>
        <begin position="39"/>
        <end position="53"/>
    </location>
</feature>
<protein>
    <submittedName>
        <fullName evidence="2">11201_t:CDS:1</fullName>
    </submittedName>
</protein>
<keyword evidence="3" id="KW-1185">Reference proteome</keyword>
<organism evidence="2 3">
    <name type="scientific">Ambispora gerdemannii</name>
    <dbReference type="NCBI Taxonomy" id="144530"/>
    <lineage>
        <taxon>Eukaryota</taxon>
        <taxon>Fungi</taxon>
        <taxon>Fungi incertae sedis</taxon>
        <taxon>Mucoromycota</taxon>
        <taxon>Glomeromycotina</taxon>
        <taxon>Glomeromycetes</taxon>
        <taxon>Archaeosporales</taxon>
        <taxon>Ambisporaceae</taxon>
        <taxon>Ambispora</taxon>
    </lineage>
</organism>
<evidence type="ECO:0000313" key="3">
    <source>
        <dbReference type="Proteomes" id="UP000789831"/>
    </source>
</evidence>
<evidence type="ECO:0000313" key="2">
    <source>
        <dbReference type="EMBL" id="CAG8472549.1"/>
    </source>
</evidence>